<evidence type="ECO:0000256" key="9">
    <source>
        <dbReference type="ARBA" id="ARBA00022692"/>
    </source>
</evidence>
<dbReference type="RefSeq" id="WP_034837820.1">
    <property type="nucleotide sequence ID" value="NZ_JOKH01000003.1"/>
</dbReference>
<dbReference type="GO" id="GO:0032259">
    <property type="term" value="P:methylation"/>
    <property type="evidence" value="ECO:0007669"/>
    <property type="project" value="UniProtKB-KW"/>
</dbReference>
<evidence type="ECO:0000256" key="13">
    <source>
        <dbReference type="ARBA" id="ARBA00023268"/>
    </source>
</evidence>
<dbReference type="AlphaFoldDB" id="A0A081NGB9"/>
<evidence type="ECO:0000256" key="8">
    <source>
        <dbReference type="ARBA" id="ARBA00022691"/>
    </source>
</evidence>
<reference evidence="22 23" key="1">
    <citation type="submission" date="2014-06" db="EMBL/GenBank/DDBJ databases">
        <title>Whole Genome Sequences of Three Symbiotic Endozoicomonas Bacteria.</title>
        <authorList>
            <person name="Neave M.J."/>
            <person name="Apprill A."/>
            <person name="Voolstra C.R."/>
        </authorList>
    </citation>
    <scope>NUCLEOTIDE SEQUENCE [LARGE SCALE GENOMIC DNA]</scope>
    <source>
        <strain evidence="22 23">DSM 25634</strain>
    </source>
</reference>
<dbReference type="PANTHER" id="PTHR30487">
    <property type="entry name" value="TYPE 4 PREPILIN-LIKE PROTEINS LEADER PEPTIDE-PROCESSING ENZYME"/>
    <property type="match status" value="1"/>
</dbReference>
<evidence type="ECO:0000259" key="20">
    <source>
        <dbReference type="Pfam" id="PF01478"/>
    </source>
</evidence>
<dbReference type="PANTHER" id="PTHR30487:SF0">
    <property type="entry name" value="PREPILIN LEADER PEPTIDASE_N-METHYLTRANSFERASE-RELATED"/>
    <property type="match status" value="1"/>
</dbReference>
<keyword evidence="9 18" id="KW-0812">Transmembrane</keyword>
<feature type="transmembrane region" description="Helical" evidence="19">
    <location>
        <begin position="224"/>
        <end position="250"/>
    </location>
</feature>
<evidence type="ECO:0000256" key="11">
    <source>
        <dbReference type="ARBA" id="ARBA00022989"/>
    </source>
</evidence>
<comment type="similarity">
    <text evidence="2 17">Belongs to the peptidase A24 family.</text>
</comment>
<feature type="transmembrane region" description="Helical" evidence="19">
    <location>
        <begin position="160"/>
        <end position="177"/>
    </location>
</feature>
<dbReference type="eggNOG" id="COG1989">
    <property type="taxonomic scope" value="Bacteria"/>
</dbReference>
<protein>
    <recommendedName>
        <fullName evidence="16 18">Prepilin leader peptidase/N-methyltransferase</fullName>
        <ecNumber evidence="18">2.1.1.-</ecNumber>
        <ecNumber evidence="15 18">3.4.23.43</ecNumber>
    </recommendedName>
</protein>
<evidence type="ECO:0000259" key="21">
    <source>
        <dbReference type="Pfam" id="PF06750"/>
    </source>
</evidence>
<dbReference type="InterPro" id="IPR000045">
    <property type="entry name" value="Prepilin_IV_endopep_pep"/>
</dbReference>
<dbReference type="GO" id="GO:0005886">
    <property type="term" value="C:plasma membrane"/>
    <property type="evidence" value="ECO:0007669"/>
    <property type="project" value="UniProtKB-SubCell"/>
</dbReference>
<dbReference type="GO" id="GO:0004190">
    <property type="term" value="F:aspartic-type endopeptidase activity"/>
    <property type="evidence" value="ECO:0007669"/>
    <property type="project" value="UniProtKB-EC"/>
</dbReference>
<organism evidence="22 23">
    <name type="scientific">Endozoicomonas numazuensis</name>
    <dbReference type="NCBI Taxonomy" id="1137799"/>
    <lineage>
        <taxon>Bacteria</taxon>
        <taxon>Pseudomonadati</taxon>
        <taxon>Pseudomonadota</taxon>
        <taxon>Gammaproteobacteria</taxon>
        <taxon>Oceanospirillales</taxon>
        <taxon>Endozoicomonadaceae</taxon>
        <taxon>Endozoicomonas</taxon>
    </lineage>
</organism>
<evidence type="ECO:0000313" key="23">
    <source>
        <dbReference type="Proteomes" id="UP000028073"/>
    </source>
</evidence>
<dbReference type="InterPro" id="IPR050882">
    <property type="entry name" value="Prepilin_peptidase/N-MTase"/>
</dbReference>
<gene>
    <name evidence="22" type="ORF">GZ78_17165</name>
</gene>
<keyword evidence="8" id="KW-0949">S-adenosyl-L-methionine</keyword>
<evidence type="ECO:0000256" key="19">
    <source>
        <dbReference type="SAM" id="Phobius"/>
    </source>
</evidence>
<evidence type="ECO:0000256" key="18">
    <source>
        <dbReference type="RuleBase" id="RU003794"/>
    </source>
</evidence>
<name>A0A081NGB9_9GAMM</name>
<keyword evidence="5 18" id="KW-0489">Methyltransferase</keyword>
<dbReference type="EMBL" id="JOKH01000003">
    <property type="protein sequence ID" value="KEQ17492.1"/>
    <property type="molecule type" value="Genomic_DNA"/>
</dbReference>
<keyword evidence="10 18" id="KW-0378">Hydrolase</keyword>
<evidence type="ECO:0000256" key="5">
    <source>
        <dbReference type="ARBA" id="ARBA00022603"/>
    </source>
</evidence>
<evidence type="ECO:0000256" key="10">
    <source>
        <dbReference type="ARBA" id="ARBA00022801"/>
    </source>
</evidence>
<dbReference type="Pfam" id="PF06750">
    <property type="entry name" value="A24_N_bact"/>
    <property type="match status" value="1"/>
</dbReference>
<feature type="transmembrane region" description="Helical" evidence="19">
    <location>
        <begin position="12"/>
        <end position="36"/>
    </location>
</feature>
<evidence type="ECO:0000256" key="14">
    <source>
        <dbReference type="ARBA" id="ARBA00050401"/>
    </source>
</evidence>
<dbReference type="FunFam" id="1.20.120.1220:FF:000001">
    <property type="entry name" value="Type 4 prepilin-like proteins leader peptide-processing enzyme"/>
    <property type="match status" value="1"/>
</dbReference>
<dbReference type="InterPro" id="IPR010627">
    <property type="entry name" value="Prepilin_pept_A24_N"/>
</dbReference>
<evidence type="ECO:0000313" key="22">
    <source>
        <dbReference type="EMBL" id="KEQ17492.1"/>
    </source>
</evidence>
<dbReference type="Gene3D" id="1.20.120.1220">
    <property type="match status" value="1"/>
</dbReference>
<keyword evidence="4" id="KW-0997">Cell inner membrane</keyword>
<feature type="domain" description="Prepilin type IV endopeptidase peptidase" evidence="20">
    <location>
        <begin position="137"/>
        <end position="246"/>
    </location>
</feature>
<evidence type="ECO:0000256" key="15">
    <source>
        <dbReference type="ARBA" id="ARBA00067082"/>
    </source>
</evidence>
<feature type="transmembrane region" description="Helical" evidence="19">
    <location>
        <begin position="118"/>
        <end position="148"/>
    </location>
</feature>
<dbReference type="OrthoDB" id="9789291at2"/>
<comment type="catalytic activity">
    <reaction evidence="14 18">
        <text>Typically cleaves a -Gly-|-Phe- bond to release an N-terminal, basic peptide of 5-8 residues from type IV prepilin, and then N-methylates the new N-terminal amino group, the methyl donor being S-adenosyl-L-methionine.</text>
        <dbReference type="EC" id="3.4.23.43"/>
    </reaction>
</comment>
<dbReference type="Pfam" id="PF01478">
    <property type="entry name" value="Peptidase_A24"/>
    <property type="match status" value="1"/>
</dbReference>
<dbReference type="GO" id="GO:0006465">
    <property type="term" value="P:signal peptide processing"/>
    <property type="evidence" value="ECO:0007669"/>
    <property type="project" value="TreeGrafter"/>
</dbReference>
<keyword evidence="7 18" id="KW-0808">Transferase</keyword>
<proteinExistence type="inferred from homology"/>
<evidence type="ECO:0000256" key="1">
    <source>
        <dbReference type="ARBA" id="ARBA00004429"/>
    </source>
</evidence>
<dbReference type="EC" id="2.1.1.-" evidence="18"/>
<feature type="transmembrane region" description="Helical" evidence="19">
    <location>
        <begin position="262"/>
        <end position="285"/>
    </location>
</feature>
<evidence type="ECO:0000256" key="6">
    <source>
        <dbReference type="ARBA" id="ARBA00022670"/>
    </source>
</evidence>
<dbReference type="PRINTS" id="PR00864">
    <property type="entry name" value="PREPILNPTASE"/>
</dbReference>
<keyword evidence="13 18" id="KW-0511">Multifunctional enzyme</keyword>
<sequence>MALLELLQSSPTYFYITLTLVGLLVGSFLNVVILRLPIMMERQWKLECLEALHPDKVPSEMEPYNLIKPDSTCPNCGHKIKPWENIPVISYLMLKGRCSSCKTSVSARYPIIEIISALLTVSVGIYFGATLQTVLLCFMIWSLLALTMIDLDTQLLPDSITLPLLWLGLLANTFGLFTPLQDAVLGAAAGYLSLWSVYWLFKLITGKEGMGYGDFKLLGALGAWMGWQMLPLIILLSSLVGTVVAVVLIIMKKQERSNPIPFGPYLAAAGFIALLWGETLVQSYLQIMGL</sequence>
<keyword evidence="11 19" id="KW-1133">Transmembrane helix</keyword>
<feature type="domain" description="Prepilin peptidase A24 N-terminal" evidence="21">
    <location>
        <begin position="20"/>
        <end position="125"/>
    </location>
</feature>
<keyword evidence="12 19" id="KW-0472">Membrane</keyword>
<dbReference type="EC" id="3.4.23.43" evidence="15 18"/>
<evidence type="ECO:0000256" key="3">
    <source>
        <dbReference type="ARBA" id="ARBA00022475"/>
    </source>
</evidence>
<keyword evidence="23" id="KW-1185">Reference proteome</keyword>
<dbReference type="Proteomes" id="UP000028073">
    <property type="component" value="Unassembled WGS sequence"/>
</dbReference>
<evidence type="ECO:0000256" key="4">
    <source>
        <dbReference type="ARBA" id="ARBA00022519"/>
    </source>
</evidence>
<dbReference type="InterPro" id="IPR014032">
    <property type="entry name" value="Peptidase_A24A_bac"/>
</dbReference>
<evidence type="ECO:0000256" key="12">
    <source>
        <dbReference type="ARBA" id="ARBA00023136"/>
    </source>
</evidence>
<evidence type="ECO:0000256" key="2">
    <source>
        <dbReference type="ARBA" id="ARBA00005801"/>
    </source>
</evidence>
<dbReference type="STRING" id="1137799.GZ78_17165"/>
<comment type="function">
    <text evidence="18">Plays an essential role in type IV pili and type II pseudopili formation by proteolytically removing the leader sequence from substrate proteins and subsequently monomethylating the alpha-amino group of the newly exposed N-terminal phenylalanine.</text>
</comment>
<evidence type="ECO:0000256" key="7">
    <source>
        <dbReference type="ARBA" id="ARBA00022679"/>
    </source>
</evidence>
<comment type="subcellular location">
    <subcellularLocation>
        <location evidence="1">Cell inner membrane</location>
        <topology evidence="1">Multi-pass membrane protein</topology>
    </subcellularLocation>
    <subcellularLocation>
        <location evidence="18">Cell membrane</location>
        <topology evidence="18">Multi-pass membrane protein</topology>
    </subcellularLocation>
</comment>
<evidence type="ECO:0000256" key="16">
    <source>
        <dbReference type="ARBA" id="ARBA00071870"/>
    </source>
</evidence>
<dbReference type="GO" id="GO:0008168">
    <property type="term" value="F:methyltransferase activity"/>
    <property type="evidence" value="ECO:0007669"/>
    <property type="project" value="UniProtKB-KW"/>
</dbReference>
<keyword evidence="3" id="KW-1003">Cell membrane</keyword>
<accession>A0A081NGB9</accession>
<keyword evidence="6 18" id="KW-0645">Protease</keyword>
<feature type="transmembrane region" description="Helical" evidence="19">
    <location>
        <begin position="184"/>
        <end position="204"/>
    </location>
</feature>
<comment type="caution">
    <text evidence="22">The sequence shown here is derived from an EMBL/GenBank/DDBJ whole genome shotgun (WGS) entry which is preliminary data.</text>
</comment>
<evidence type="ECO:0000256" key="17">
    <source>
        <dbReference type="RuleBase" id="RU003793"/>
    </source>
</evidence>